<keyword evidence="19" id="KW-1185">Reference proteome</keyword>
<keyword evidence="11 16" id="KW-1133">Transmembrane helix</keyword>
<accession>A0A2L2XAK9</accession>
<evidence type="ECO:0000256" key="5">
    <source>
        <dbReference type="ARBA" id="ARBA00022692"/>
    </source>
</evidence>
<dbReference type="InterPro" id="IPR051014">
    <property type="entry name" value="Cation_Transport_ATPase_IB"/>
</dbReference>
<dbReference type="InterPro" id="IPR018303">
    <property type="entry name" value="ATPase_P-typ_P_site"/>
</dbReference>
<evidence type="ECO:0000256" key="7">
    <source>
        <dbReference type="ARBA" id="ARBA00022741"/>
    </source>
</evidence>
<feature type="transmembrane region" description="Helical" evidence="16">
    <location>
        <begin position="20"/>
        <end position="37"/>
    </location>
</feature>
<keyword evidence="4" id="KW-0104">Cadmium</keyword>
<feature type="transmembrane region" description="Helical" evidence="16">
    <location>
        <begin position="565"/>
        <end position="588"/>
    </location>
</feature>
<dbReference type="Gene3D" id="3.40.1110.10">
    <property type="entry name" value="Calcium-transporting ATPase, cytoplasmic domain N"/>
    <property type="match status" value="1"/>
</dbReference>
<dbReference type="SUPFAM" id="SSF56784">
    <property type="entry name" value="HAD-like"/>
    <property type="match status" value="1"/>
</dbReference>
<keyword evidence="5 16" id="KW-0812">Transmembrane</keyword>
<comment type="catalytic activity">
    <reaction evidence="15">
        <text>Cd(2+)(in) + ATP + H2O = Cd(2+)(out) + ADP + phosphate + H(+)</text>
        <dbReference type="Rhea" id="RHEA:12132"/>
        <dbReference type="ChEBI" id="CHEBI:15377"/>
        <dbReference type="ChEBI" id="CHEBI:15378"/>
        <dbReference type="ChEBI" id="CHEBI:30616"/>
        <dbReference type="ChEBI" id="CHEBI:43474"/>
        <dbReference type="ChEBI" id="CHEBI:48775"/>
        <dbReference type="ChEBI" id="CHEBI:456216"/>
        <dbReference type="EC" id="7.2.2.21"/>
    </reaction>
</comment>
<dbReference type="Pfam" id="PF00702">
    <property type="entry name" value="Hydrolase"/>
    <property type="match status" value="1"/>
</dbReference>
<dbReference type="AlphaFoldDB" id="A0A2L2XAK9"/>
<dbReference type="InterPro" id="IPR023214">
    <property type="entry name" value="HAD_sf"/>
</dbReference>
<evidence type="ECO:0000313" key="18">
    <source>
        <dbReference type="EMBL" id="GBF33102.1"/>
    </source>
</evidence>
<evidence type="ECO:0000313" key="19">
    <source>
        <dbReference type="Proteomes" id="UP000239549"/>
    </source>
</evidence>
<dbReference type="GO" id="GO:0016887">
    <property type="term" value="F:ATP hydrolysis activity"/>
    <property type="evidence" value="ECO:0007669"/>
    <property type="project" value="InterPro"/>
</dbReference>
<dbReference type="Pfam" id="PF00122">
    <property type="entry name" value="E1-E2_ATPase"/>
    <property type="match status" value="1"/>
</dbReference>
<evidence type="ECO:0000256" key="2">
    <source>
        <dbReference type="ARBA" id="ARBA00006024"/>
    </source>
</evidence>
<dbReference type="InterPro" id="IPR001757">
    <property type="entry name" value="P_typ_ATPase"/>
</dbReference>
<organism evidence="18 19">
    <name type="scientific">Desulfocucumis palustris</name>
    <dbReference type="NCBI Taxonomy" id="1898651"/>
    <lineage>
        <taxon>Bacteria</taxon>
        <taxon>Bacillati</taxon>
        <taxon>Bacillota</taxon>
        <taxon>Clostridia</taxon>
        <taxon>Eubacteriales</taxon>
        <taxon>Desulfocucumaceae</taxon>
        <taxon>Desulfocucumis</taxon>
    </lineage>
</organism>
<feature type="transmembrane region" description="Helical" evidence="16">
    <location>
        <begin position="49"/>
        <end position="69"/>
    </location>
</feature>
<dbReference type="NCBIfam" id="TIGR01512">
    <property type="entry name" value="ATPase-IB2_Cd"/>
    <property type="match status" value="1"/>
</dbReference>
<dbReference type="SFLD" id="SFLDG00002">
    <property type="entry name" value="C1.7:_P-type_atpase_like"/>
    <property type="match status" value="1"/>
</dbReference>
<evidence type="ECO:0000256" key="16">
    <source>
        <dbReference type="RuleBase" id="RU362081"/>
    </source>
</evidence>
<dbReference type="OrthoDB" id="9760364at2"/>
<dbReference type="FunFam" id="2.70.150.10:FF:000020">
    <property type="entry name" value="Copper-exporting P-type ATPase A"/>
    <property type="match status" value="1"/>
</dbReference>
<dbReference type="EMBL" id="BFAV01000073">
    <property type="protein sequence ID" value="GBF33102.1"/>
    <property type="molecule type" value="Genomic_DNA"/>
</dbReference>
<dbReference type="SFLD" id="SFLDF00027">
    <property type="entry name" value="p-type_atpase"/>
    <property type="match status" value="1"/>
</dbReference>
<dbReference type="SFLD" id="SFLDS00003">
    <property type="entry name" value="Haloacid_Dehalogenase"/>
    <property type="match status" value="1"/>
</dbReference>
<dbReference type="PROSITE" id="PS00154">
    <property type="entry name" value="ATPASE_E1_E2"/>
    <property type="match status" value="1"/>
</dbReference>
<evidence type="ECO:0000256" key="12">
    <source>
        <dbReference type="ARBA" id="ARBA00023008"/>
    </source>
</evidence>
<dbReference type="EC" id="7.2.2.21" evidence="14"/>
<reference evidence="19" key="1">
    <citation type="submission" date="2018-02" db="EMBL/GenBank/DDBJ databases">
        <title>Genome sequence of Desulfocucumis palustris strain NAW-5.</title>
        <authorList>
            <person name="Watanabe M."/>
            <person name="Kojima H."/>
            <person name="Fukui M."/>
        </authorList>
    </citation>
    <scope>NUCLEOTIDE SEQUENCE [LARGE SCALE GENOMIC DNA]</scope>
    <source>
        <strain evidence="19">NAW-5</strain>
    </source>
</reference>
<dbReference type="InterPro" id="IPR023299">
    <property type="entry name" value="ATPase_P-typ_cyto_dom_N"/>
</dbReference>
<evidence type="ECO:0000259" key="17">
    <source>
        <dbReference type="Pfam" id="PF00122"/>
    </source>
</evidence>
<dbReference type="NCBIfam" id="TIGR01511">
    <property type="entry name" value="ATPase-IB1_Cu"/>
    <property type="match status" value="1"/>
</dbReference>
<dbReference type="GO" id="GO:0005886">
    <property type="term" value="C:plasma membrane"/>
    <property type="evidence" value="ECO:0007669"/>
    <property type="project" value="UniProtKB-SubCell"/>
</dbReference>
<evidence type="ECO:0000256" key="9">
    <source>
        <dbReference type="ARBA" id="ARBA00022840"/>
    </source>
</evidence>
<dbReference type="PRINTS" id="PR00941">
    <property type="entry name" value="CDATPASE"/>
</dbReference>
<keyword evidence="9 16" id="KW-0067">ATP-binding</keyword>
<feature type="domain" description="P-type ATPase A" evidence="17">
    <location>
        <begin position="126"/>
        <end position="225"/>
    </location>
</feature>
<feature type="transmembrane region" description="Helical" evidence="16">
    <location>
        <begin position="267"/>
        <end position="292"/>
    </location>
</feature>
<dbReference type="InterPro" id="IPR059000">
    <property type="entry name" value="ATPase_P-type_domA"/>
</dbReference>
<dbReference type="InterPro" id="IPR044492">
    <property type="entry name" value="P_typ_ATPase_HD_dom"/>
</dbReference>
<comment type="subcellular location">
    <subcellularLocation>
        <location evidence="1">Cell membrane</location>
        <topology evidence="1">Multi-pass membrane protein</topology>
    </subcellularLocation>
</comment>
<dbReference type="InterPro" id="IPR036412">
    <property type="entry name" value="HAD-like_sf"/>
</dbReference>
<proteinExistence type="inferred from homology"/>
<dbReference type="Gene3D" id="2.70.150.10">
    <property type="entry name" value="Calcium-transporting ATPase, cytoplasmic transduction domain A"/>
    <property type="match status" value="1"/>
</dbReference>
<evidence type="ECO:0000256" key="14">
    <source>
        <dbReference type="ARBA" id="ARBA00039103"/>
    </source>
</evidence>
<dbReference type="NCBIfam" id="TIGR01525">
    <property type="entry name" value="ATPase-IB_hvy"/>
    <property type="match status" value="1"/>
</dbReference>
<evidence type="ECO:0000256" key="10">
    <source>
        <dbReference type="ARBA" id="ARBA00022967"/>
    </source>
</evidence>
<keyword evidence="8" id="KW-0187">Copper transport</keyword>
<evidence type="ECO:0000256" key="15">
    <source>
        <dbReference type="ARBA" id="ARBA00049338"/>
    </source>
</evidence>
<dbReference type="SUPFAM" id="SSF81653">
    <property type="entry name" value="Calcium ATPase, transduction domain A"/>
    <property type="match status" value="1"/>
</dbReference>
<evidence type="ECO:0000256" key="8">
    <source>
        <dbReference type="ARBA" id="ARBA00022796"/>
    </source>
</evidence>
<dbReference type="GO" id="GO:0008551">
    <property type="term" value="F:P-type cadmium transporter activity"/>
    <property type="evidence" value="ECO:0007669"/>
    <property type="project" value="UniProtKB-EC"/>
</dbReference>
<keyword evidence="8" id="KW-0406">Ion transport</keyword>
<keyword evidence="3 16" id="KW-1003">Cell membrane</keyword>
<name>A0A2L2XAK9_9FIRM</name>
<keyword evidence="6 16" id="KW-0479">Metal-binding</keyword>
<gene>
    <name evidence="18" type="ORF">DCCM_2199</name>
</gene>
<dbReference type="SUPFAM" id="SSF81665">
    <property type="entry name" value="Calcium ATPase, transmembrane domain M"/>
    <property type="match status" value="1"/>
</dbReference>
<dbReference type="GO" id="GO:0006825">
    <property type="term" value="P:copper ion transport"/>
    <property type="evidence" value="ECO:0007669"/>
    <property type="project" value="UniProtKB-KW"/>
</dbReference>
<evidence type="ECO:0000256" key="1">
    <source>
        <dbReference type="ARBA" id="ARBA00004651"/>
    </source>
</evidence>
<feature type="transmembrane region" description="Helical" evidence="16">
    <location>
        <begin position="242"/>
        <end position="261"/>
    </location>
</feature>
<evidence type="ECO:0000256" key="13">
    <source>
        <dbReference type="ARBA" id="ARBA00023136"/>
    </source>
</evidence>
<keyword evidence="13 16" id="KW-0472">Membrane</keyword>
<evidence type="ECO:0000256" key="6">
    <source>
        <dbReference type="ARBA" id="ARBA00022723"/>
    </source>
</evidence>
<keyword evidence="12" id="KW-0186">Copper</keyword>
<dbReference type="GO" id="GO:0005524">
    <property type="term" value="F:ATP binding"/>
    <property type="evidence" value="ECO:0007669"/>
    <property type="project" value="UniProtKB-UniRule"/>
</dbReference>
<protein>
    <recommendedName>
        <fullName evidence="14">Cd(2+)-exporting ATPase</fullName>
        <ecNumber evidence="14">7.2.2.21</ecNumber>
    </recommendedName>
</protein>
<dbReference type="InterPro" id="IPR008250">
    <property type="entry name" value="ATPase_P-typ_transduc_dom_A_sf"/>
</dbReference>
<dbReference type="CDD" id="cd02079">
    <property type="entry name" value="P-type_ATPase_HM"/>
    <property type="match status" value="1"/>
</dbReference>
<keyword evidence="8" id="KW-0813">Transport</keyword>
<dbReference type="PRINTS" id="PR00119">
    <property type="entry name" value="CATATPASE"/>
</dbReference>
<evidence type="ECO:0000256" key="11">
    <source>
        <dbReference type="ARBA" id="ARBA00022989"/>
    </source>
</evidence>
<keyword evidence="10" id="KW-1278">Translocase</keyword>
<dbReference type="NCBIfam" id="TIGR01494">
    <property type="entry name" value="ATPase_P-type"/>
    <property type="match status" value="1"/>
</dbReference>
<dbReference type="Proteomes" id="UP000239549">
    <property type="component" value="Unassembled WGS sequence"/>
</dbReference>
<dbReference type="InterPro" id="IPR023298">
    <property type="entry name" value="ATPase_P-typ_TM_dom_sf"/>
</dbReference>
<dbReference type="RefSeq" id="WP_104371540.1">
    <property type="nucleotide sequence ID" value="NZ_BFAV01000073.1"/>
</dbReference>
<dbReference type="InterPro" id="IPR027256">
    <property type="entry name" value="P-typ_ATPase_IB"/>
</dbReference>
<sequence>MIGRYTNLGKYRELLQMKEFYLVLTGSLLILSSYGLGKNEYPVPADISALLALVVLGGPIILGAGKGLLNRELNVDELVSLAMVASVLIGEYLPAAVVALIMVLGSLLEQYTAQKARSAIDALIRLSPGEAAVLRDGVEISVPVREIRLGDQAVIRPGEKVPVDGEVVRGSASLNQSSLTGESLPVDKTVGDTVYAGSVSYSGMIVVEARKVGEDTTLGKLIQLVRDAESQKAPILRVTDRYAGYFTPFIIAIGIGVYLMTGDLHRAITVLIVGCPCAFIISAPTAIVAALGNASKNGILIKGGALLEEVARIDTIVFDKTGTLTTGNPVVAGITPLNGVPEEHVLALAAAAEKYSEHPLARAVLKAAEQRELVIAEPAAFKNIPGLGVEAAVEGKNIFVGAEASGHGTMGGAQSEPGVKTLLVKENDIIIGAIYIKDNIRAGAEGLVKSLPGAGLKRIQMLTGDEYGVAAHVAGASGIREFWAGFLPGQKLNHIQELQRSGHKVAMVGDGINDAPALAAADIGIAMGAMGTDVAMEAADIALLEDNLAKLPYLMQLGRTTLKTINFNIGFAVVFNLLALAASGAGLLNPVTGAFAHNVGSVLVVLNSARLRGFAGGTEPVKSPGPAGRIIKLLTYRVGGYTINSRR</sequence>
<dbReference type="PANTHER" id="PTHR48085:SF5">
    <property type="entry name" value="CADMIUM_ZINC-TRANSPORTING ATPASE HMA4-RELATED"/>
    <property type="match status" value="1"/>
</dbReference>
<evidence type="ECO:0000256" key="4">
    <source>
        <dbReference type="ARBA" id="ARBA00022539"/>
    </source>
</evidence>
<comment type="similarity">
    <text evidence="2 16">Belongs to the cation transport ATPase (P-type) (TC 3.A.3) family. Type IB subfamily.</text>
</comment>
<dbReference type="GO" id="GO:0046872">
    <property type="term" value="F:metal ion binding"/>
    <property type="evidence" value="ECO:0007669"/>
    <property type="project" value="UniProtKB-KW"/>
</dbReference>
<comment type="caution">
    <text evidence="18">The sequence shown here is derived from an EMBL/GenBank/DDBJ whole genome shotgun (WGS) entry which is preliminary data.</text>
</comment>
<dbReference type="Gene3D" id="3.40.50.1000">
    <property type="entry name" value="HAD superfamily/HAD-like"/>
    <property type="match status" value="1"/>
</dbReference>
<dbReference type="PANTHER" id="PTHR48085">
    <property type="entry name" value="CADMIUM/ZINC-TRANSPORTING ATPASE HMA2-RELATED"/>
    <property type="match status" value="1"/>
</dbReference>
<evidence type="ECO:0000256" key="3">
    <source>
        <dbReference type="ARBA" id="ARBA00022475"/>
    </source>
</evidence>
<keyword evidence="7 16" id="KW-0547">Nucleotide-binding</keyword>